<keyword evidence="4" id="KW-1185">Reference proteome</keyword>
<dbReference type="AlphaFoldDB" id="A0A6A5KTJ2"/>
<evidence type="ECO:0000256" key="2">
    <source>
        <dbReference type="SAM" id="SignalP"/>
    </source>
</evidence>
<accession>A0A6A5KTJ2</accession>
<protein>
    <submittedName>
        <fullName evidence="3">Uncharacterized protein</fullName>
    </submittedName>
</protein>
<evidence type="ECO:0000313" key="3">
    <source>
        <dbReference type="EMBL" id="KAF1838216.1"/>
    </source>
</evidence>
<evidence type="ECO:0000256" key="1">
    <source>
        <dbReference type="SAM" id="MobiDB-lite"/>
    </source>
</evidence>
<evidence type="ECO:0000313" key="4">
    <source>
        <dbReference type="Proteomes" id="UP000800040"/>
    </source>
</evidence>
<sequence>MATGCSLTRVRIIISGLFAPAQGARLAANRLWETSGGAKNCDMASGKAMLQAAGRVVSPWPGPPRVTAANLAPLQTVRGSEGCNRCSTGTRLEQSAAGEKRMGSWTGPPLVHSWPRRESARPSAASNF</sequence>
<feature type="signal peptide" evidence="2">
    <location>
        <begin position="1"/>
        <end position="23"/>
    </location>
</feature>
<proteinExistence type="predicted"/>
<reference evidence="3" key="1">
    <citation type="submission" date="2020-01" db="EMBL/GenBank/DDBJ databases">
        <authorList>
            <consortium name="DOE Joint Genome Institute"/>
            <person name="Haridas S."/>
            <person name="Albert R."/>
            <person name="Binder M."/>
            <person name="Bloem J."/>
            <person name="Labutti K."/>
            <person name="Salamov A."/>
            <person name="Andreopoulos B."/>
            <person name="Baker S.E."/>
            <person name="Barry K."/>
            <person name="Bills G."/>
            <person name="Bluhm B.H."/>
            <person name="Cannon C."/>
            <person name="Castanera R."/>
            <person name="Culley D.E."/>
            <person name="Daum C."/>
            <person name="Ezra D."/>
            <person name="Gonzalez J.B."/>
            <person name="Henrissat B."/>
            <person name="Kuo A."/>
            <person name="Liang C."/>
            <person name="Lipzen A."/>
            <person name="Lutzoni F."/>
            <person name="Magnuson J."/>
            <person name="Mondo S."/>
            <person name="Nolan M."/>
            <person name="Ohm R."/>
            <person name="Pangilinan J."/>
            <person name="Park H.-J."/>
            <person name="Ramirez L."/>
            <person name="Alfaro M."/>
            <person name="Sun H."/>
            <person name="Tritt A."/>
            <person name="Yoshinaga Y."/>
            <person name="Zwiers L.-H."/>
            <person name="Turgeon B.G."/>
            <person name="Goodwin S.B."/>
            <person name="Spatafora J.W."/>
            <person name="Crous P.W."/>
            <person name="Grigoriev I.V."/>
        </authorList>
    </citation>
    <scope>NUCLEOTIDE SEQUENCE</scope>
    <source>
        <strain evidence="3">P77</strain>
    </source>
</reference>
<dbReference type="EMBL" id="ML975254">
    <property type="protein sequence ID" value="KAF1838216.1"/>
    <property type="molecule type" value="Genomic_DNA"/>
</dbReference>
<feature type="region of interest" description="Disordered" evidence="1">
    <location>
        <begin position="80"/>
        <end position="128"/>
    </location>
</feature>
<name>A0A6A5KTJ2_9PLEO</name>
<feature type="chain" id="PRO_5025620461" evidence="2">
    <location>
        <begin position="24"/>
        <end position="128"/>
    </location>
</feature>
<organism evidence="3 4">
    <name type="scientific">Decorospora gaudefroyi</name>
    <dbReference type="NCBI Taxonomy" id="184978"/>
    <lineage>
        <taxon>Eukaryota</taxon>
        <taxon>Fungi</taxon>
        <taxon>Dikarya</taxon>
        <taxon>Ascomycota</taxon>
        <taxon>Pezizomycotina</taxon>
        <taxon>Dothideomycetes</taxon>
        <taxon>Pleosporomycetidae</taxon>
        <taxon>Pleosporales</taxon>
        <taxon>Pleosporineae</taxon>
        <taxon>Pleosporaceae</taxon>
        <taxon>Decorospora</taxon>
    </lineage>
</organism>
<gene>
    <name evidence="3" type="ORF">BDW02DRAFT_576520</name>
</gene>
<dbReference type="Proteomes" id="UP000800040">
    <property type="component" value="Unassembled WGS sequence"/>
</dbReference>
<keyword evidence="2" id="KW-0732">Signal</keyword>